<dbReference type="InterPro" id="IPR051469">
    <property type="entry name" value="FliN/MopA/SpaO"/>
</dbReference>
<dbReference type="PANTHER" id="PTHR43484">
    <property type="match status" value="1"/>
</dbReference>
<dbReference type="PATRIC" id="fig|1513271.3.peg.547"/>
<evidence type="ECO:0000313" key="3">
    <source>
        <dbReference type="Proteomes" id="UP000037600"/>
    </source>
</evidence>
<dbReference type="PANTHER" id="PTHR43484:SF1">
    <property type="entry name" value="FLAGELLAR MOTOR SWITCH PROTEIN FLIN"/>
    <property type="match status" value="1"/>
</dbReference>
<proteinExistence type="predicted"/>
<reference evidence="2 3" key="1">
    <citation type="submission" date="2015-04" db="EMBL/GenBank/DDBJ databases">
        <title>Draft Genome Sequence of the Novel Agar-Digesting Marine Bacterium Q1.</title>
        <authorList>
            <person name="Li Y."/>
            <person name="Li D."/>
            <person name="Chen G."/>
            <person name="Du Z."/>
        </authorList>
    </citation>
    <scope>NUCLEOTIDE SEQUENCE [LARGE SCALE GENOMIC DNA]</scope>
    <source>
        <strain evidence="2 3">Q1</strain>
    </source>
</reference>
<evidence type="ECO:0000256" key="1">
    <source>
        <dbReference type="ARBA" id="ARBA00022500"/>
    </source>
</evidence>
<dbReference type="CDD" id="cd17910">
    <property type="entry name" value="CheC_ClassII"/>
    <property type="match status" value="1"/>
</dbReference>
<dbReference type="EMBL" id="LAZL01000003">
    <property type="protein sequence ID" value="KMT66453.1"/>
    <property type="molecule type" value="Genomic_DNA"/>
</dbReference>
<dbReference type="GO" id="GO:0006935">
    <property type="term" value="P:chemotaxis"/>
    <property type="evidence" value="ECO:0007669"/>
    <property type="project" value="UniProtKB-KW"/>
</dbReference>
<dbReference type="Proteomes" id="UP000037600">
    <property type="component" value="Unassembled WGS sequence"/>
</dbReference>
<sequence length="206" mass="22619">MNQSVSVSITEDQRDCYQEISNVAMGQAADLLARLLGVKVILPIPVVNLIEVNELRMALSGIENSDTVSGVCQGFIGNAISGEALLIFNDTSFSDISSLLQYKGVLDAALELELLMDVANILIGACLRGIGEQLDVNFSQGHPVVLGQHVNLNDLLKSDNYRWTKTLAIEINYKIEGYDINCDLLILFTEDAIDVLNRKVDYLLED</sequence>
<keyword evidence="1" id="KW-0145">Chemotaxis</keyword>
<gene>
    <name evidence="2" type="ORF">XM47_02600</name>
</gene>
<dbReference type="Gene3D" id="3.40.1550.10">
    <property type="entry name" value="CheC-like"/>
    <property type="match status" value="1"/>
</dbReference>
<dbReference type="InterPro" id="IPR028976">
    <property type="entry name" value="CheC-like_sf"/>
</dbReference>
<dbReference type="AlphaFoldDB" id="A0A0J8H0B1"/>
<keyword evidence="3" id="KW-1185">Reference proteome</keyword>
<dbReference type="SUPFAM" id="SSF103039">
    <property type="entry name" value="CheC-like"/>
    <property type="match status" value="1"/>
</dbReference>
<dbReference type="STRING" id="1513271.XM47_02600"/>
<protein>
    <recommendedName>
        <fullName evidence="4">Chemotaxis protein CheC</fullName>
    </recommendedName>
</protein>
<comment type="caution">
    <text evidence="2">The sequence shown here is derived from an EMBL/GenBank/DDBJ whole genome shotgun (WGS) entry which is preliminary data.</text>
</comment>
<evidence type="ECO:0000313" key="2">
    <source>
        <dbReference type="EMBL" id="KMT66453.1"/>
    </source>
</evidence>
<name>A0A0J8H0B1_9ALTE</name>
<accession>A0A0J8H0B1</accession>
<organism evidence="2 3">
    <name type="scientific">Catenovulum maritimum</name>
    <dbReference type="NCBI Taxonomy" id="1513271"/>
    <lineage>
        <taxon>Bacteria</taxon>
        <taxon>Pseudomonadati</taxon>
        <taxon>Pseudomonadota</taxon>
        <taxon>Gammaproteobacteria</taxon>
        <taxon>Alteromonadales</taxon>
        <taxon>Alteromonadaceae</taxon>
        <taxon>Catenovulum</taxon>
    </lineage>
</organism>
<evidence type="ECO:0008006" key="4">
    <source>
        <dbReference type="Google" id="ProtNLM"/>
    </source>
</evidence>